<accession>A0ABR5DLP3</accession>
<dbReference type="EMBL" id="JSVU01000001">
    <property type="protein sequence ID" value="KJJ39698.1"/>
    <property type="molecule type" value="Genomic_DNA"/>
</dbReference>
<keyword evidence="1" id="KW-0812">Transmembrane</keyword>
<keyword evidence="1" id="KW-0472">Membrane</keyword>
<organism evidence="2 3">
    <name type="scientific">Aequorivita vladivostokensis</name>
    <dbReference type="NCBI Taxonomy" id="171194"/>
    <lineage>
        <taxon>Bacteria</taxon>
        <taxon>Pseudomonadati</taxon>
        <taxon>Bacteroidota</taxon>
        <taxon>Flavobacteriia</taxon>
        <taxon>Flavobacteriales</taxon>
        <taxon>Flavobacteriaceae</taxon>
        <taxon>Aequorivita</taxon>
    </lineage>
</organism>
<evidence type="ECO:0008006" key="4">
    <source>
        <dbReference type="Google" id="ProtNLM"/>
    </source>
</evidence>
<comment type="caution">
    <text evidence="2">The sequence shown here is derived from an EMBL/GenBank/DDBJ whole genome shotgun (WGS) entry which is preliminary data.</text>
</comment>
<keyword evidence="3" id="KW-1185">Reference proteome</keyword>
<name>A0ABR5DLP3_9FLAO</name>
<reference evidence="2 3" key="1">
    <citation type="submission" date="2014-10" db="EMBL/GenBank/DDBJ databases">
        <title>Genome sequencing of Vitellibacter vladivostokensis KMM 3516.</title>
        <authorList>
            <person name="Thevarajoo S."/>
            <person name="Selvaratnam C."/>
            <person name="Goh K.M."/>
            <person name="Chong C.S."/>
        </authorList>
    </citation>
    <scope>NUCLEOTIDE SEQUENCE [LARGE SCALE GENOMIC DNA]</scope>
    <source>
        <strain evidence="2 3">KMM 3516</strain>
    </source>
</reference>
<gene>
    <name evidence="2" type="ORF">MB09_00510</name>
</gene>
<protein>
    <recommendedName>
        <fullName evidence="4">Transcriptional regulator</fullName>
    </recommendedName>
</protein>
<proteinExistence type="predicted"/>
<feature type="transmembrane region" description="Helical" evidence="1">
    <location>
        <begin position="46"/>
        <end position="68"/>
    </location>
</feature>
<evidence type="ECO:0000313" key="2">
    <source>
        <dbReference type="EMBL" id="KJJ39698.1"/>
    </source>
</evidence>
<evidence type="ECO:0000256" key="1">
    <source>
        <dbReference type="SAM" id="Phobius"/>
    </source>
</evidence>
<sequence length="69" mass="8055">MITKIYVLPRILFLEEIVDIYTMKDSVYIEDKEKDFSTSETSRKPIVVVLTISIILVLLLNLISTIIFY</sequence>
<dbReference type="Proteomes" id="UP000033497">
    <property type="component" value="Unassembled WGS sequence"/>
</dbReference>
<evidence type="ECO:0000313" key="3">
    <source>
        <dbReference type="Proteomes" id="UP000033497"/>
    </source>
</evidence>
<keyword evidence="1" id="KW-1133">Transmembrane helix</keyword>